<proteinExistence type="predicted"/>
<organism evidence="2 3">
    <name type="scientific">Paenibacillus abyssi</name>
    <dbReference type="NCBI Taxonomy" id="1340531"/>
    <lineage>
        <taxon>Bacteria</taxon>
        <taxon>Bacillati</taxon>
        <taxon>Bacillota</taxon>
        <taxon>Bacilli</taxon>
        <taxon>Bacillales</taxon>
        <taxon>Paenibacillaceae</taxon>
        <taxon>Paenibacillus</taxon>
    </lineage>
</organism>
<feature type="domain" description="SLH" evidence="1">
    <location>
        <begin position="1202"/>
        <end position="1265"/>
    </location>
</feature>
<accession>A0A917FNQ4</accession>
<dbReference type="EMBL" id="BMGR01000002">
    <property type="protein sequence ID" value="GGF91643.1"/>
    <property type="molecule type" value="Genomic_DNA"/>
</dbReference>
<name>A0A917FNQ4_9BACL</name>
<comment type="caution">
    <text evidence="2">The sequence shown here is derived from an EMBL/GenBank/DDBJ whole genome shotgun (WGS) entry which is preliminary data.</text>
</comment>
<evidence type="ECO:0000259" key="1">
    <source>
        <dbReference type="PROSITE" id="PS51272"/>
    </source>
</evidence>
<feature type="domain" description="SLH" evidence="1">
    <location>
        <begin position="1135"/>
        <end position="1198"/>
    </location>
</feature>
<evidence type="ECO:0000313" key="3">
    <source>
        <dbReference type="Proteomes" id="UP000644756"/>
    </source>
</evidence>
<keyword evidence="3" id="KW-1185">Reference proteome</keyword>
<dbReference type="Proteomes" id="UP000644756">
    <property type="component" value="Unassembled WGS sequence"/>
</dbReference>
<reference evidence="2" key="2">
    <citation type="submission" date="2020-09" db="EMBL/GenBank/DDBJ databases">
        <authorList>
            <person name="Sun Q."/>
            <person name="Zhou Y."/>
        </authorList>
    </citation>
    <scope>NUCLEOTIDE SEQUENCE</scope>
    <source>
        <strain evidence="2">CGMCC 1.12987</strain>
    </source>
</reference>
<reference evidence="2" key="1">
    <citation type="journal article" date="2014" name="Int. J. Syst. Evol. Microbiol.">
        <title>Complete genome sequence of Corynebacterium casei LMG S-19264T (=DSM 44701T), isolated from a smear-ripened cheese.</title>
        <authorList>
            <consortium name="US DOE Joint Genome Institute (JGI-PGF)"/>
            <person name="Walter F."/>
            <person name="Albersmeier A."/>
            <person name="Kalinowski J."/>
            <person name="Ruckert C."/>
        </authorList>
    </citation>
    <scope>NUCLEOTIDE SEQUENCE</scope>
    <source>
        <strain evidence="2">CGMCC 1.12987</strain>
    </source>
</reference>
<dbReference type="InterPro" id="IPR001119">
    <property type="entry name" value="SLH_dom"/>
</dbReference>
<evidence type="ECO:0000313" key="2">
    <source>
        <dbReference type="EMBL" id="GGF91643.1"/>
    </source>
</evidence>
<protein>
    <recommendedName>
        <fullName evidence="1">SLH domain-containing protein</fullName>
    </recommendedName>
</protein>
<sequence length="1343" mass="149128">MLFSNQWKRVVSAVMIIALVVTLFPPFGNVVNAAVNLEIKNWTVSATQPANPSRVSTSAVRIEVDYSQIAASDLSKLYLEIVDMNTGITREIKDNPAIPQTGNSQRVAFENVQLREGLNKITVILDTPSKPRSLPAWIQYTAVATVSNLKIDNRTFTNGIMVPATNPTTGLEYVNIEGEAPNATEVRAFTTRNQEGIRIPGFIQDMGYFFVTAGEQSMNSELLLRPGDNDLVILATNTLKSYRAERTFVYNNGRSFLFNTKVASADANKLDPPTDTMLFRQPTFKAKSTDPIGTAPFPINITTDVKMNRVDLNLTHEQMTVALAGGDSVQVDFQNLVASNPAFGGNPTLDYSIDAGATWTTVQVELQADHVIVRALPLNNLNIDEDKPNQILGVTFDSIALGYADDEQTFPFYFVNENNPYITKVAFKESGLELYSGIEVQISFESIDLVIEAANAPDGINVYLDDSATPLGVAAKQADGTYLIALDRNDLPEGQSKLRFVPFTTAAGVNTEYLTGSREYRINYNPSPYVYPTNIYNGQIFTKAADEPKGLMENGVTIINGPIIQFKPVNIPSNQYGDIRVLFNDQADKVRNADMYKDAGGNLIDFRFKFGAAASAPGAGEPDRRPWIMQNGLNQVVFEIYPRGTLDAVTGNPPAGVSPITTNRYELYYFTDNLPSVAKLDLETAFASAHDYRKLDGQAMQYFTQENELQFETKVVNASEVRIVVNRVGLTAPQEARYKYNPLTNVFDRVSDPNNLILRIDNTQANPDDTTVATATFKSALLNLQGTGINSVEVTATNTSGLFNTAIMEVTREPANFVVHYPVLDKDTNIGIVNGNYSRMYVEAEGADRLVYSKDVVITKKETVLFRTGPRDVFVFEAKVPRKGANKIQFSIFRGDREEKAEIMLHNADTPVPGAEFKESIAKSTIRAFNKLIEVKFPKGTIIKRNDPTAVDQGLSPAREILIGIADPVDGRVNKIMHPLPIELAQPNPTSPFPTNGDWESRYLHLRENSMRYRMVSNLYWLDAGTYKQSDSQSSILYGSGTYPYERGQEFYKKTAFNVKDQFVASQPGTLTLAYNPNIVQSAWRYVTVFHYGYNENYNGINGYQWNNIGGVVNNKNNTITVPIQEFGYYVVMYMDRSFDDITGHPWARDFLDTLYAKGLMKNKEDNRFETNEAITRGEFTTLITKAFDIPLNYEGRPTFSDVSIINPASAGLYEYKYIETAARAGLVRGTISNRFQPGLSISREDAAVIIARAAGLKLNARPENVLKDLNKLFTDASNILEYARPSVQAVVKAKLMNGKPNVSGSDASRPTYYFDPRANMTRAEAAAIVMNVMLSQKKIPEL</sequence>
<feature type="domain" description="SLH" evidence="1">
    <location>
        <begin position="1271"/>
        <end position="1343"/>
    </location>
</feature>
<gene>
    <name evidence="2" type="ORF">GCM10010916_06190</name>
</gene>
<dbReference type="Pfam" id="PF00395">
    <property type="entry name" value="SLH"/>
    <property type="match status" value="3"/>
</dbReference>
<dbReference type="PROSITE" id="PS51272">
    <property type="entry name" value="SLH"/>
    <property type="match status" value="3"/>
</dbReference>
<dbReference type="RefSeq" id="WP_188528928.1">
    <property type="nucleotide sequence ID" value="NZ_BMGR01000002.1"/>
</dbReference>